<dbReference type="OrthoDB" id="3258141at2759"/>
<evidence type="ECO:0008006" key="3">
    <source>
        <dbReference type="Google" id="ProtNLM"/>
    </source>
</evidence>
<sequence length="260" mass="29347">MANITRSSKSGSDWTPNELLAYNIRVVYQDFATFFGAQNLPDPQINNEVLIAQDVATVQSDDAYTFLRTMDLAMSTPPGKESAVNDFSVNLFRILRYTGSRAVGRVARTRKDLLFWVCGEERHAKADVCIMDIEDILILVQEDKRHLDGSDPEPPLIAQGIAAFYNNNNTRVRILMLDPLQSKVIPGITMKGTMPIFYKIPVTADLVRAVQLGEYPAQETIVYAHIPVVPRPARRYSEGMKPLDNRRVVLACYEAFKQFF</sequence>
<dbReference type="AlphaFoldDB" id="A0A0C3ENP2"/>
<dbReference type="EMBL" id="KN822006">
    <property type="protein sequence ID" value="KIM69814.1"/>
    <property type="molecule type" value="Genomic_DNA"/>
</dbReference>
<keyword evidence="2" id="KW-1185">Reference proteome</keyword>
<proteinExistence type="predicted"/>
<organism evidence="1 2">
    <name type="scientific">Scleroderma citrinum Foug A</name>
    <dbReference type="NCBI Taxonomy" id="1036808"/>
    <lineage>
        <taxon>Eukaryota</taxon>
        <taxon>Fungi</taxon>
        <taxon>Dikarya</taxon>
        <taxon>Basidiomycota</taxon>
        <taxon>Agaricomycotina</taxon>
        <taxon>Agaricomycetes</taxon>
        <taxon>Agaricomycetidae</taxon>
        <taxon>Boletales</taxon>
        <taxon>Sclerodermatineae</taxon>
        <taxon>Sclerodermataceae</taxon>
        <taxon>Scleroderma</taxon>
    </lineage>
</organism>
<gene>
    <name evidence="1" type="ORF">SCLCIDRAFT_730638</name>
</gene>
<dbReference type="HOGENOM" id="CLU_078038_0_0_1"/>
<dbReference type="InParanoid" id="A0A0C3ENP2"/>
<name>A0A0C3ENP2_9AGAM</name>
<protein>
    <recommendedName>
        <fullName evidence="3">Fungal-type protein kinase domain-containing protein</fullName>
    </recommendedName>
</protein>
<evidence type="ECO:0000313" key="1">
    <source>
        <dbReference type="EMBL" id="KIM69814.1"/>
    </source>
</evidence>
<reference evidence="1 2" key="1">
    <citation type="submission" date="2014-04" db="EMBL/GenBank/DDBJ databases">
        <authorList>
            <consortium name="DOE Joint Genome Institute"/>
            <person name="Kuo A."/>
            <person name="Kohler A."/>
            <person name="Nagy L.G."/>
            <person name="Floudas D."/>
            <person name="Copeland A."/>
            <person name="Barry K.W."/>
            <person name="Cichocki N."/>
            <person name="Veneault-Fourrey C."/>
            <person name="LaButti K."/>
            <person name="Lindquist E.A."/>
            <person name="Lipzen A."/>
            <person name="Lundell T."/>
            <person name="Morin E."/>
            <person name="Murat C."/>
            <person name="Sun H."/>
            <person name="Tunlid A."/>
            <person name="Henrissat B."/>
            <person name="Grigoriev I.V."/>
            <person name="Hibbett D.S."/>
            <person name="Martin F."/>
            <person name="Nordberg H.P."/>
            <person name="Cantor M.N."/>
            <person name="Hua S.X."/>
        </authorList>
    </citation>
    <scope>NUCLEOTIDE SEQUENCE [LARGE SCALE GENOMIC DNA]</scope>
    <source>
        <strain evidence="1 2">Foug A</strain>
    </source>
</reference>
<evidence type="ECO:0000313" key="2">
    <source>
        <dbReference type="Proteomes" id="UP000053989"/>
    </source>
</evidence>
<dbReference type="Proteomes" id="UP000053989">
    <property type="component" value="Unassembled WGS sequence"/>
</dbReference>
<accession>A0A0C3ENP2</accession>
<reference evidence="2" key="2">
    <citation type="submission" date="2015-01" db="EMBL/GenBank/DDBJ databases">
        <title>Evolutionary Origins and Diversification of the Mycorrhizal Mutualists.</title>
        <authorList>
            <consortium name="DOE Joint Genome Institute"/>
            <consortium name="Mycorrhizal Genomics Consortium"/>
            <person name="Kohler A."/>
            <person name="Kuo A."/>
            <person name="Nagy L.G."/>
            <person name="Floudas D."/>
            <person name="Copeland A."/>
            <person name="Barry K.W."/>
            <person name="Cichocki N."/>
            <person name="Veneault-Fourrey C."/>
            <person name="LaButti K."/>
            <person name="Lindquist E.A."/>
            <person name="Lipzen A."/>
            <person name="Lundell T."/>
            <person name="Morin E."/>
            <person name="Murat C."/>
            <person name="Riley R."/>
            <person name="Ohm R."/>
            <person name="Sun H."/>
            <person name="Tunlid A."/>
            <person name="Henrissat B."/>
            <person name="Grigoriev I.V."/>
            <person name="Hibbett D.S."/>
            <person name="Martin F."/>
        </authorList>
    </citation>
    <scope>NUCLEOTIDE SEQUENCE [LARGE SCALE GENOMIC DNA]</scope>
    <source>
        <strain evidence="2">Foug A</strain>
    </source>
</reference>